<feature type="compositionally biased region" description="Gly residues" evidence="1">
    <location>
        <begin position="79"/>
        <end position="89"/>
    </location>
</feature>
<accession>A0A110A228</accession>
<evidence type="ECO:0000313" key="2">
    <source>
        <dbReference type="EMBL" id="AMB17385.1"/>
    </source>
</evidence>
<dbReference type="EMBL" id="KT880194">
    <property type="protein sequence ID" value="AMB17385.1"/>
    <property type="molecule type" value="Genomic_DNA"/>
</dbReference>
<feature type="compositionally biased region" description="Basic and acidic residues" evidence="1">
    <location>
        <begin position="29"/>
        <end position="42"/>
    </location>
</feature>
<reference evidence="2 3" key="1">
    <citation type="submission" date="2015-10" db="EMBL/GenBank/DDBJ databases">
        <authorList>
            <person name="Dalman M.J."/>
            <person name="Fischman H.D."/>
            <person name="Fletcher E.R."/>
            <person name="Franz K."/>
            <person name="Guillaume J.D."/>
            <person name="Hardy E.C."/>
            <person name="Jeavons A.O."/>
            <person name="Jurik C.R."/>
            <person name="Krahn A.H."/>
            <person name="Machay A.M."/>
            <person name="Mejicano-Gormley E.P."/>
            <person name="Petrovich M."/>
            <person name="Platte C.A."/>
            <person name="Rich A."/>
            <person name="Royer J."/>
            <person name="Theis M.C."/>
            <person name="Vela N.M."/>
            <person name="Stukey J."/>
            <person name="Best A."/>
            <person name="Anders K.R."/>
            <person name="Bradley K.W."/>
            <person name="Asai D.J."/>
            <person name="Bowman C.A."/>
            <person name="Russell D.A."/>
            <person name="Pope W.H."/>
            <person name="Jacobs-Sera D."/>
            <person name="Hendrix R.W."/>
            <person name="Hatfull G.F."/>
        </authorList>
    </citation>
    <scope>NUCLEOTIDE SEQUENCE [LARGE SCALE GENOMIC DNA]</scope>
</reference>
<dbReference type="Pfam" id="PF23855">
    <property type="entry name" value="DUF7218"/>
    <property type="match status" value="1"/>
</dbReference>
<name>A0A110A228_9CAUD</name>
<protein>
    <submittedName>
        <fullName evidence="2">Uncharacterized protein</fullName>
    </submittedName>
</protein>
<gene>
    <name evidence="2" type="ORF">SEA_GLASS_71</name>
</gene>
<evidence type="ECO:0000313" key="3">
    <source>
        <dbReference type="Proteomes" id="UP000225053"/>
    </source>
</evidence>
<feature type="region of interest" description="Disordered" evidence="1">
    <location>
        <begin position="1"/>
        <end position="121"/>
    </location>
</feature>
<feature type="compositionally biased region" description="Low complexity" evidence="1">
    <location>
        <begin position="105"/>
        <end position="115"/>
    </location>
</feature>
<proteinExistence type="predicted"/>
<dbReference type="Proteomes" id="UP000225053">
    <property type="component" value="Segment"/>
</dbReference>
<sequence>MATMSKPRIEAQRGTSRHGPSIKAPRMYEALRRKGYSKEKAARISNAAANGTLDRSRRGKKGGRGKFALASAGSRIRHGAGGNRRGSGGRAKASTRGAVRGGNRRGNASRATGRAMTRRRR</sequence>
<evidence type="ECO:0000256" key="1">
    <source>
        <dbReference type="SAM" id="MobiDB-lite"/>
    </source>
</evidence>
<organism evidence="2 3">
    <name type="scientific">Mycobacterium phage Glass</name>
    <dbReference type="NCBI Taxonomy" id="1784939"/>
    <lineage>
        <taxon>Viruses</taxon>
        <taxon>Duplodnaviria</taxon>
        <taxon>Heunggongvirae</taxon>
        <taxon>Uroviricota</taxon>
        <taxon>Caudoviricetes</taxon>
        <taxon>Bclasvirinae</taxon>
        <taxon>Rosebushvirus</taxon>
        <taxon>Rosebushvirus rosebush</taxon>
    </lineage>
</organism>
<dbReference type="InterPro" id="IPR055642">
    <property type="entry name" value="DUF7218"/>
</dbReference>